<reference evidence="3 4" key="1">
    <citation type="submission" date="2017-02" db="EMBL/GenBank/DDBJ databases">
        <title>The new phylogeny of genus Mycobacterium.</title>
        <authorList>
            <person name="Tortoli E."/>
            <person name="Trovato A."/>
            <person name="Cirillo D.M."/>
        </authorList>
    </citation>
    <scope>NUCLEOTIDE SEQUENCE [LARGE SCALE GENOMIC DNA]</scope>
    <source>
        <strain evidence="3 4">DSM 44338</strain>
    </source>
</reference>
<dbReference type="AlphaFoldDB" id="A0A1X0JSA4"/>
<sequence length="167" mass="18938">MAELNEREREALESYRRYVAQRERCVAGAAPWSTIGEWFTEDAVFIDPAFGRVQGRDEIAAFFDRSMVGFEGWSFPEEWTMVDGDRLVTYWWNRLAGTRADGTPYQAPAFSVLHYAGDGLFDYELDLMNIAEVGELLAESGWVPSPGMSVPEPHPDRNITPPRLDTP</sequence>
<dbReference type="OrthoDB" id="4713913at2"/>
<dbReference type="Gene3D" id="3.10.450.50">
    <property type="match status" value="1"/>
</dbReference>
<dbReference type="SUPFAM" id="SSF54427">
    <property type="entry name" value="NTF2-like"/>
    <property type="match status" value="1"/>
</dbReference>
<dbReference type="InterPro" id="IPR032710">
    <property type="entry name" value="NTF2-like_dom_sf"/>
</dbReference>
<dbReference type="InterPro" id="IPR037401">
    <property type="entry name" value="SnoaL-like"/>
</dbReference>
<dbReference type="Proteomes" id="UP000192411">
    <property type="component" value="Unassembled WGS sequence"/>
</dbReference>
<evidence type="ECO:0000259" key="2">
    <source>
        <dbReference type="Pfam" id="PF12680"/>
    </source>
</evidence>
<name>A0A1X0JSA4_9MYCO</name>
<accession>A0A1X0JSA4</accession>
<dbReference type="Pfam" id="PF12680">
    <property type="entry name" value="SnoaL_2"/>
    <property type="match status" value="1"/>
</dbReference>
<organism evidence="3 4">
    <name type="scientific">Mycolicibacterium tusciae</name>
    <dbReference type="NCBI Taxonomy" id="75922"/>
    <lineage>
        <taxon>Bacteria</taxon>
        <taxon>Bacillati</taxon>
        <taxon>Actinomycetota</taxon>
        <taxon>Actinomycetes</taxon>
        <taxon>Mycobacteriales</taxon>
        <taxon>Mycobacteriaceae</taxon>
        <taxon>Mycolicibacterium</taxon>
    </lineage>
</organism>
<evidence type="ECO:0000313" key="3">
    <source>
        <dbReference type="EMBL" id="ORB65754.1"/>
    </source>
</evidence>
<evidence type="ECO:0000313" key="4">
    <source>
        <dbReference type="Proteomes" id="UP000192411"/>
    </source>
</evidence>
<feature type="region of interest" description="Disordered" evidence="1">
    <location>
        <begin position="147"/>
        <end position="167"/>
    </location>
</feature>
<proteinExistence type="predicted"/>
<comment type="caution">
    <text evidence="3">The sequence shown here is derived from an EMBL/GenBank/DDBJ whole genome shotgun (WGS) entry which is preliminary data.</text>
</comment>
<evidence type="ECO:0000256" key="1">
    <source>
        <dbReference type="SAM" id="MobiDB-lite"/>
    </source>
</evidence>
<dbReference type="STRING" id="75922.BST47_12545"/>
<keyword evidence="4" id="KW-1185">Reference proteome</keyword>
<gene>
    <name evidence="3" type="ORF">BST47_12545</name>
</gene>
<protein>
    <recommendedName>
        <fullName evidence="2">SnoaL-like domain-containing protein</fullName>
    </recommendedName>
</protein>
<dbReference type="RefSeq" id="WP_083125831.1">
    <property type="nucleotide sequence ID" value="NZ_MVIM01000005.1"/>
</dbReference>
<dbReference type="EMBL" id="MVIM01000005">
    <property type="protein sequence ID" value="ORB65754.1"/>
    <property type="molecule type" value="Genomic_DNA"/>
</dbReference>
<feature type="domain" description="SnoaL-like" evidence="2">
    <location>
        <begin position="29"/>
        <end position="119"/>
    </location>
</feature>